<keyword evidence="3" id="KW-1185">Reference proteome</keyword>
<sequence length="343" mass="38038">MSEEIKREESARVERSEFAKPKKGGFKRHCARFWWIYLIIFLIIALLVILLIIFVAVPKIAQKKINEAKLNLDGIVVTQTQTNNFTMAINSTITTDGSQHATIAAFDGVMYLEDWAPQRPFATVHFPQTSSAKFQEVNVTQFTPITDLEAFTVFNTWLLVNETLRVTVKGDTHVRVKGLSRNYGVSFKKTITMPGLSNFNGTTVPESTIALQADDNGDNFKGTVTIPNKSLVTFEIGNASFHNYLLGAEIGTVYIDNIILSPGLNNFSMHANISQLPVLNAIAEKPYCQSGILPFQLRGKEVFNHGQPLSYYADALASSNQTVDIDIGADLEKDLSYTVKCSS</sequence>
<dbReference type="HOGENOM" id="CLU_035244_1_1_1"/>
<dbReference type="Pfam" id="PF12505">
    <property type="entry name" value="DUF3712"/>
    <property type="match status" value="1"/>
</dbReference>
<feature type="transmembrane region" description="Helical" evidence="1">
    <location>
        <begin position="33"/>
        <end position="57"/>
    </location>
</feature>
<evidence type="ECO:0000256" key="1">
    <source>
        <dbReference type="SAM" id="Phobius"/>
    </source>
</evidence>
<dbReference type="Proteomes" id="UP000014074">
    <property type="component" value="Unassembled WGS sequence"/>
</dbReference>
<evidence type="ECO:0000313" key="2">
    <source>
        <dbReference type="EMBL" id="EON96508.1"/>
    </source>
</evidence>
<name>R8BAZ7_PHAM7</name>
<dbReference type="RefSeq" id="XP_007918715.1">
    <property type="nucleotide sequence ID" value="XM_007920524.1"/>
</dbReference>
<keyword evidence="1" id="KW-0812">Transmembrane</keyword>
<dbReference type="PANTHER" id="PTHR35895:SF1">
    <property type="entry name" value="LIPID-BINDING SERUM GLYCOPROTEIN C-TERMINAL DOMAIN-CONTAINING PROTEIN"/>
    <property type="match status" value="1"/>
</dbReference>
<dbReference type="AlphaFoldDB" id="R8BAZ7"/>
<dbReference type="KEGG" id="tmn:UCRPA7_8004"/>
<gene>
    <name evidence="2" type="ORF">UCRPA7_8004</name>
</gene>
<keyword evidence="1" id="KW-1133">Transmembrane helix</keyword>
<keyword evidence="1" id="KW-0472">Membrane</keyword>
<dbReference type="GeneID" id="19328816"/>
<evidence type="ECO:0000313" key="3">
    <source>
        <dbReference type="Proteomes" id="UP000014074"/>
    </source>
</evidence>
<dbReference type="EMBL" id="KB933331">
    <property type="protein sequence ID" value="EON96508.1"/>
    <property type="molecule type" value="Genomic_DNA"/>
</dbReference>
<reference evidence="3" key="1">
    <citation type="journal article" date="2013" name="Genome Announc.">
        <title>Draft genome sequence of the ascomycete Phaeoacremonium aleophilum strain UCR-PA7, a causal agent of the esca disease complex in grapevines.</title>
        <authorList>
            <person name="Blanco-Ulate B."/>
            <person name="Rolshausen P."/>
            <person name="Cantu D."/>
        </authorList>
    </citation>
    <scope>NUCLEOTIDE SEQUENCE [LARGE SCALE GENOMIC DNA]</scope>
    <source>
        <strain evidence="3">UCR-PA7</strain>
    </source>
</reference>
<dbReference type="eggNOG" id="ENOG502S22Q">
    <property type="taxonomic scope" value="Eukaryota"/>
</dbReference>
<dbReference type="PANTHER" id="PTHR35895">
    <property type="entry name" value="CHROMOSOME 16, WHOLE GENOME SHOTGUN SEQUENCE"/>
    <property type="match status" value="1"/>
</dbReference>
<dbReference type="InterPro" id="IPR022185">
    <property type="entry name" value="DUF3712"/>
</dbReference>
<proteinExistence type="predicted"/>
<protein>
    <submittedName>
        <fullName evidence="2">Uncharacterized protein</fullName>
    </submittedName>
</protein>
<dbReference type="OrthoDB" id="10039566at2759"/>
<dbReference type="GO" id="GO:0000329">
    <property type="term" value="C:fungal-type vacuole membrane"/>
    <property type="evidence" value="ECO:0007669"/>
    <property type="project" value="InterPro"/>
</dbReference>
<organism evidence="2 3">
    <name type="scientific">Phaeoacremonium minimum (strain UCR-PA7)</name>
    <name type="common">Esca disease fungus</name>
    <name type="synonym">Togninia minima</name>
    <dbReference type="NCBI Taxonomy" id="1286976"/>
    <lineage>
        <taxon>Eukaryota</taxon>
        <taxon>Fungi</taxon>
        <taxon>Dikarya</taxon>
        <taxon>Ascomycota</taxon>
        <taxon>Pezizomycotina</taxon>
        <taxon>Sordariomycetes</taxon>
        <taxon>Sordariomycetidae</taxon>
        <taxon>Togniniales</taxon>
        <taxon>Togniniaceae</taxon>
        <taxon>Phaeoacremonium</taxon>
    </lineage>
</organism>
<accession>R8BAZ7</accession>
<dbReference type="InterPro" id="IPR046368">
    <property type="entry name" value="Tag1"/>
</dbReference>